<feature type="transmembrane region" description="Helical" evidence="1">
    <location>
        <begin position="12"/>
        <end position="32"/>
    </location>
</feature>
<dbReference type="InterPro" id="IPR000674">
    <property type="entry name" value="Ald_Oxase/Xan_DH_a/b"/>
</dbReference>
<feature type="domain" description="Aldehyde oxidase/xanthine dehydrogenase a/b hammerhead" evidence="2">
    <location>
        <begin position="206"/>
        <end position="295"/>
    </location>
</feature>
<evidence type="ECO:0000259" key="2">
    <source>
        <dbReference type="SMART" id="SM01008"/>
    </source>
</evidence>
<keyword evidence="1" id="KW-0472">Membrane</keyword>
<dbReference type="InterPro" id="IPR052516">
    <property type="entry name" value="N-heterocyclic_Hydroxylase"/>
</dbReference>
<evidence type="ECO:0000256" key="1">
    <source>
        <dbReference type="SAM" id="Phobius"/>
    </source>
</evidence>
<dbReference type="SMART" id="SM01008">
    <property type="entry name" value="Ald_Xan_dh_C"/>
    <property type="match status" value="1"/>
</dbReference>
<keyword evidence="1" id="KW-0812">Transmembrane</keyword>
<gene>
    <name evidence="3" type="ORF">J0A66_16440</name>
</gene>
<dbReference type="SUPFAM" id="SSF56003">
    <property type="entry name" value="Molybdenum cofactor-binding domain"/>
    <property type="match status" value="2"/>
</dbReference>
<dbReference type="InterPro" id="IPR008274">
    <property type="entry name" value="AldOxase/xan_DH_MoCoBD1"/>
</dbReference>
<dbReference type="RefSeq" id="WP_206574941.1">
    <property type="nucleotide sequence ID" value="NZ_JAFKCV010000011.1"/>
</dbReference>
<dbReference type="Pfam" id="PF02738">
    <property type="entry name" value="MoCoBD_1"/>
    <property type="match status" value="1"/>
</dbReference>
<dbReference type="PIRSF" id="PIRSF036389">
    <property type="entry name" value="IOR_B"/>
    <property type="match status" value="1"/>
</dbReference>
<sequence length="746" mass="81676">MSRCQNVSRREFLKFAGFAGSGLMLGALVPGWRPVMAQTAGLPGELNLFISIGSDDRVHIVCHRSEMGQGIRTGLPQVAADELMADWNKVRVVQGMANEAYGSQNTDGSRSVRHFYQTMREMGASARSMLEQAAAERWQVPVSEVQARDHQIWHDKSGCSLRFGQLAEAAAQLSPPDKEQLTFKSRKDFAYIGKGLKIVDMQAILTGQAKFGIDMTLPDMLYASIERAPVLGAGLVSLDDKQAREVKGVVDVIQMPAQTIPVGFTSLPGVAVLATNTWAAMQGRKRLAISWQDSAHGQHDSASYLKTLTDRVVTKGRVIRSVGDAYSAMMNAVDTHSATYTVPYLIHAPMEPPAALARFKDGEMEIWACTQTPQATQNTVAQQLGIDKSKVKVHVTLLGGGFGRKSKPDFSVEAAFLAKETGKPVKVTWSREDEIQHGFYHAISAQYYEAGMDDTGRVTSWVQRTAFPSISWTFNGTAEEPSDGELSLGFGDLPFALDNLSCETQKAEAHLRIGWLRSVSNIQHGFAIGSFVDELAHKLNREPRQMWLELLGSDRLVNPKPEGFEYTNYGDPLEQHPIDTARLKKVLNLVAEKAGVEESVGQHEGWGISVHRSFVSYVAVASRVRVKDGKLKVLEMHCAADAGTVVNPDRVKSQMEGSMIFGLSLALMGEITLREGKVQQSNYHDYPVLRMPQSPPIHVYLVESDAPPGGVGEPGVPPVAASLTNAIFRAGGKRIRELPVSKHMEV</sequence>
<dbReference type="Gene3D" id="3.30.365.10">
    <property type="entry name" value="Aldehyde oxidase/xanthine dehydrogenase, molybdopterin binding domain"/>
    <property type="match status" value="4"/>
</dbReference>
<comment type="caution">
    <text evidence="3">The sequence shown here is derived from an EMBL/GenBank/DDBJ whole genome shotgun (WGS) entry which is preliminary data.</text>
</comment>
<name>A0A939DRZ5_9ALTE</name>
<dbReference type="InterPro" id="IPR006311">
    <property type="entry name" value="TAT_signal"/>
</dbReference>
<reference evidence="3" key="1">
    <citation type="submission" date="2021-03" db="EMBL/GenBank/DDBJ databases">
        <title>novel species isolated from a fishpond in China.</title>
        <authorList>
            <person name="Lu H."/>
            <person name="Cai Z."/>
        </authorList>
    </citation>
    <scope>NUCLEOTIDE SEQUENCE</scope>
    <source>
        <strain evidence="3">JCM 30855</strain>
    </source>
</reference>
<dbReference type="PANTHER" id="PTHR47495:SF3">
    <property type="entry name" value="BLR6219 PROTEIN"/>
    <property type="match status" value="1"/>
</dbReference>
<organism evidence="3 4">
    <name type="scientific">Bowmanella dokdonensis</name>
    <dbReference type="NCBI Taxonomy" id="751969"/>
    <lineage>
        <taxon>Bacteria</taxon>
        <taxon>Pseudomonadati</taxon>
        <taxon>Pseudomonadota</taxon>
        <taxon>Gammaproteobacteria</taxon>
        <taxon>Alteromonadales</taxon>
        <taxon>Alteromonadaceae</taxon>
        <taxon>Bowmanella</taxon>
    </lineage>
</organism>
<dbReference type="InterPro" id="IPR037165">
    <property type="entry name" value="AldOxase/xan_DH_Mopterin-bd_sf"/>
</dbReference>
<dbReference type="EMBL" id="JAFKCV010000011">
    <property type="protein sequence ID" value="MBN7826826.1"/>
    <property type="molecule type" value="Genomic_DNA"/>
</dbReference>
<dbReference type="Gene3D" id="3.90.1170.50">
    <property type="entry name" value="Aldehyde oxidase/xanthine dehydrogenase, a/b hammerhead"/>
    <property type="match status" value="1"/>
</dbReference>
<proteinExistence type="predicted"/>
<dbReference type="GO" id="GO:0016491">
    <property type="term" value="F:oxidoreductase activity"/>
    <property type="evidence" value="ECO:0007669"/>
    <property type="project" value="InterPro"/>
</dbReference>
<protein>
    <submittedName>
        <fullName evidence="3">Xanthine dehydrogenase family protein molybdopterin-binding subunit</fullName>
    </submittedName>
</protein>
<dbReference type="Pfam" id="PF20256">
    <property type="entry name" value="MoCoBD_2"/>
    <property type="match status" value="2"/>
</dbReference>
<keyword evidence="1" id="KW-1133">Transmembrane helix</keyword>
<dbReference type="PANTHER" id="PTHR47495">
    <property type="entry name" value="ALDEHYDE DEHYDROGENASE"/>
    <property type="match status" value="1"/>
</dbReference>
<keyword evidence="4" id="KW-1185">Reference proteome</keyword>
<dbReference type="InterPro" id="IPR046867">
    <property type="entry name" value="AldOxase/xan_DH_MoCoBD2"/>
</dbReference>
<dbReference type="InterPro" id="IPR012368">
    <property type="entry name" value="OxRdtase_Mopterin-bd_su_IorB"/>
</dbReference>
<dbReference type="AlphaFoldDB" id="A0A939DRZ5"/>
<evidence type="ECO:0000313" key="3">
    <source>
        <dbReference type="EMBL" id="MBN7826826.1"/>
    </source>
</evidence>
<dbReference type="Proteomes" id="UP000664654">
    <property type="component" value="Unassembled WGS sequence"/>
</dbReference>
<evidence type="ECO:0000313" key="4">
    <source>
        <dbReference type="Proteomes" id="UP000664654"/>
    </source>
</evidence>
<accession>A0A939DRZ5</accession>
<dbReference type="PROSITE" id="PS51318">
    <property type="entry name" value="TAT"/>
    <property type="match status" value="1"/>
</dbReference>